<feature type="region of interest" description="Disordered" evidence="1">
    <location>
        <begin position="1"/>
        <end position="26"/>
    </location>
</feature>
<sequence>MSIRPRSTSCVKTPARPRFGSKHLDESPLCSGAPHFSYSPSPRELPMPPLEWIEEKETAERFIPSTPVSRRFSTSTSLRLQKPYSLPRISTSSDDEMLLSSMPLRLLFDDYTPPSSLPPSRSLSRASSLTGSTLSLASSSDSDVSMIFSKLRVDR</sequence>
<reference evidence="2" key="2">
    <citation type="submission" date="2022-06" db="UniProtKB">
        <authorList>
            <consortium name="EnsemblMetazoa"/>
        </authorList>
    </citation>
    <scope>IDENTIFICATION</scope>
    <source>
        <strain evidence="2">PS312</strain>
    </source>
</reference>
<keyword evidence="3" id="KW-1185">Reference proteome</keyword>
<dbReference type="Proteomes" id="UP000005239">
    <property type="component" value="Unassembled WGS sequence"/>
</dbReference>
<feature type="compositionally biased region" description="Low complexity" evidence="1">
    <location>
        <begin position="118"/>
        <end position="142"/>
    </location>
</feature>
<accession>A0A2A6C180</accession>
<reference evidence="3" key="1">
    <citation type="journal article" date="2008" name="Nat. Genet.">
        <title>The Pristionchus pacificus genome provides a unique perspective on nematode lifestyle and parasitism.</title>
        <authorList>
            <person name="Dieterich C."/>
            <person name="Clifton S.W."/>
            <person name="Schuster L.N."/>
            <person name="Chinwalla A."/>
            <person name="Delehaunty K."/>
            <person name="Dinkelacker I."/>
            <person name="Fulton L."/>
            <person name="Fulton R."/>
            <person name="Godfrey J."/>
            <person name="Minx P."/>
            <person name="Mitreva M."/>
            <person name="Roeseler W."/>
            <person name="Tian H."/>
            <person name="Witte H."/>
            <person name="Yang S.P."/>
            <person name="Wilson R.K."/>
            <person name="Sommer R.J."/>
        </authorList>
    </citation>
    <scope>NUCLEOTIDE SEQUENCE [LARGE SCALE GENOMIC DNA]</scope>
    <source>
        <strain evidence="3">PS312</strain>
    </source>
</reference>
<organism evidence="2 3">
    <name type="scientific">Pristionchus pacificus</name>
    <name type="common">Parasitic nematode worm</name>
    <dbReference type="NCBI Taxonomy" id="54126"/>
    <lineage>
        <taxon>Eukaryota</taxon>
        <taxon>Metazoa</taxon>
        <taxon>Ecdysozoa</taxon>
        <taxon>Nematoda</taxon>
        <taxon>Chromadorea</taxon>
        <taxon>Rhabditida</taxon>
        <taxon>Rhabditina</taxon>
        <taxon>Diplogasteromorpha</taxon>
        <taxon>Diplogasteroidea</taxon>
        <taxon>Neodiplogasteridae</taxon>
        <taxon>Pristionchus</taxon>
    </lineage>
</organism>
<feature type="region of interest" description="Disordered" evidence="1">
    <location>
        <begin position="114"/>
        <end position="142"/>
    </location>
</feature>
<name>A0A2A6C180_PRIPA</name>
<dbReference type="AlphaFoldDB" id="A0A2A6C180"/>
<gene>
    <name evidence="2" type="primary">WBGene00118642</name>
</gene>
<evidence type="ECO:0000313" key="2">
    <source>
        <dbReference type="EnsemblMetazoa" id="PPA29088.1"/>
    </source>
</evidence>
<evidence type="ECO:0000256" key="1">
    <source>
        <dbReference type="SAM" id="MobiDB-lite"/>
    </source>
</evidence>
<proteinExistence type="predicted"/>
<evidence type="ECO:0000313" key="3">
    <source>
        <dbReference type="Proteomes" id="UP000005239"/>
    </source>
</evidence>
<feature type="compositionally biased region" description="Polar residues" evidence="1">
    <location>
        <begin position="1"/>
        <end position="11"/>
    </location>
</feature>
<accession>A0A8R1YKQ2</accession>
<dbReference type="EnsemblMetazoa" id="PPA29088.1">
    <property type="protein sequence ID" value="PPA29088.1"/>
    <property type="gene ID" value="WBGene00118642"/>
</dbReference>
<protein>
    <submittedName>
        <fullName evidence="2">Uncharacterized protein</fullName>
    </submittedName>
</protein>